<proteinExistence type="predicted"/>
<dbReference type="GO" id="GO:0003723">
    <property type="term" value="F:RNA binding"/>
    <property type="evidence" value="ECO:0007669"/>
    <property type="project" value="InterPro"/>
</dbReference>
<organism evidence="2 3">
    <name type="scientific">Homarus americanus</name>
    <name type="common">American lobster</name>
    <dbReference type="NCBI Taxonomy" id="6706"/>
    <lineage>
        <taxon>Eukaryota</taxon>
        <taxon>Metazoa</taxon>
        <taxon>Ecdysozoa</taxon>
        <taxon>Arthropoda</taxon>
        <taxon>Crustacea</taxon>
        <taxon>Multicrustacea</taxon>
        <taxon>Malacostraca</taxon>
        <taxon>Eumalacostraca</taxon>
        <taxon>Eucarida</taxon>
        <taxon>Decapoda</taxon>
        <taxon>Pleocyemata</taxon>
        <taxon>Astacidea</taxon>
        <taxon>Nephropoidea</taxon>
        <taxon>Nephropidae</taxon>
        <taxon>Homarus</taxon>
    </lineage>
</organism>
<protein>
    <submittedName>
        <fullName evidence="2">Uncharacterized protein</fullName>
    </submittedName>
</protein>
<evidence type="ECO:0000256" key="1">
    <source>
        <dbReference type="SAM" id="MobiDB-lite"/>
    </source>
</evidence>
<dbReference type="InterPro" id="IPR036612">
    <property type="entry name" value="KH_dom_type_1_sf"/>
</dbReference>
<comment type="caution">
    <text evidence="2">The sequence shown here is derived from an EMBL/GenBank/DDBJ whole genome shotgun (WGS) entry which is preliminary data.</text>
</comment>
<evidence type="ECO:0000313" key="3">
    <source>
        <dbReference type="Proteomes" id="UP000747542"/>
    </source>
</evidence>
<dbReference type="Proteomes" id="UP000747542">
    <property type="component" value="Unassembled WGS sequence"/>
</dbReference>
<dbReference type="SUPFAM" id="SSF54791">
    <property type="entry name" value="Eukaryotic type KH-domain (KH-domain type I)"/>
    <property type="match status" value="1"/>
</dbReference>
<dbReference type="Gene3D" id="3.30.1370.10">
    <property type="entry name" value="K Homology domain, type 1"/>
    <property type="match status" value="1"/>
</dbReference>
<feature type="region of interest" description="Disordered" evidence="1">
    <location>
        <begin position="1"/>
        <end position="29"/>
    </location>
</feature>
<evidence type="ECO:0000313" key="2">
    <source>
        <dbReference type="EMBL" id="KAG7172866.1"/>
    </source>
</evidence>
<name>A0A8J5N3Z4_HOMAM</name>
<sequence length="90" mass="9859">MTKQEKSSSTTIAVTHEGPMGRGDGTGDCPGSKLPVRHCYWPWGSTVKKIIDQYKVQVRVPREGSKDEPILVEGKTKLSLGSRPPHKGDD</sequence>
<dbReference type="AlphaFoldDB" id="A0A8J5N3Z4"/>
<reference evidence="2" key="1">
    <citation type="journal article" date="2021" name="Sci. Adv.">
        <title>The American lobster genome reveals insights on longevity, neural, and immune adaptations.</title>
        <authorList>
            <person name="Polinski J.M."/>
            <person name="Zimin A.V."/>
            <person name="Clark K.F."/>
            <person name="Kohn A.B."/>
            <person name="Sadowski N."/>
            <person name="Timp W."/>
            <person name="Ptitsyn A."/>
            <person name="Khanna P."/>
            <person name="Romanova D.Y."/>
            <person name="Williams P."/>
            <person name="Greenwood S.J."/>
            <person name="Moroz L.L."/>
            <person name="Walt D.R."/>
            <person name="Bodnar A.G."/>
        </authorList>
    </citation>
    <scope>NUCLEOTIDE SEQUENCE</scope>
    <source>
        <strain evidence="2">GMGI-L3</strain>
    </source>
</reference>
<dbReference type="EMBL" id="JAHLQT010010217">
    <property type="protein sequence ID" value="KAG7172866.1"/>
    <property type="molecule type" value="Genomic_DNA"/>
</dbReference>
<keyword evidence="3" id="KW-1185">Reference proteome</keyword>
<accession>A0A8J5N3Z4</accession>
<gene>
    <name evidence="2" type="ORF">Hamer_G028574</name>
</gene>